<gene>
    <name evidence="1" type="ORF">AXI58_10570</name>
</gene>
<dbReference type="RefSeq" id="WP_061520765.1">
    <property type="nucleotide sequence ID" value="NZ_JARLZY010000019.1"/>
</dbReference>
<comment type="caution">
    <text evidence="1">The sequence shown here is derived from an EMBL/GenBank/DDBJ whole genome shotgun (WGS) entry which is preliminary data.</text>
</comment>
<dbReference type="STRING" id="1793963.AXI58_10570"/>
<protein>
    <submittedName>
        <fullName evidence="1">Uncharacterized protein</fullName>
    </submittedName>
</protein>
<reference evidence="2" key="1">
    <citation type="submission" date="2016-02" db="EMBL/GenBank/DDBJ databases">
        <authorList>
            <person name="Dunlap C."/>
        </authorList>
    </citation>
    <scope>NUCLEOTIDE SEQUENCE [LARGE SCALE GENOMIC DNA]</scope>
    <source>
        <strain evidence="2">NRRL B-41092</strain>
    </source>
</reference>
<dbReference type="AlphaFoldDB" id="A0A150FAZ9"/>
<dbReference type="EMBL" id="LSBA01000005">
    <property type="protein sequence ID" value="KXZ22422.1"/>
    <property type="molecule type" value="Genomic_DNA"/>
</dbReference>
<dbReference type="OrthoDB" id="2897744at2"/>
<dbReference type="Gene3D" id="1.10.1220.10">
    <property type="entry name" value="Met repressor-like"/>
    <property type="match status" value="1"/>
</dbReference>
<evidence type="ECO:0000313" key="2">
    <source>
        <dbReference type="Proteomes" id="UP000075430"/>
    </source>
</evidence>
<keyword evidence="2" id="KW-1185">Reference proteome</keyword>
<evidence type="ECO:0000313" key="1">
    <source>
        <dbReference type="EMBL" id="KXZ22422.1"/>
    </source>
</evidence>
<accession>A0A150FAZ9</accession>
<dbReference type="Proteomes" id="UP000075430">
    <property type="component" value="Unassembled WGS sequence"/>
</dbReference>
<organism evidence="1 2">
    <name type="scientific">Bacillus nakamurai</name>
    <dbReference type="NCBI Taxonomy" id="1793963"/>
    <lineage>
        <taxon>Bacteria</taxon>
        <taxon>Bacillati</taxon>
        <taxon>Bacillota</taxon>
        <taxon>Bacilli</taxon>
        <taxon>Bacillales</taxon>
        <taxon>Bacillaceae</taxon>
        <taxon>Bacillus</taxon>
    </lineage>
</organism>
<sequence>MGAAKQLYVKRSHFVTLDEAKENTQVHMKNGGSYTALKGELIATNLEGDQMVITQEQKDNYIPVPMTELSDYKAQMAKGYAEMAEINLEMSEAFRHAENEAETTTNSLVNGAYKEF</sequence>
<dbReference type="InterPro" id="IPR013321">
    <property type="entry name" value="Arc_rbn_hlx_hlx"/>
</dbReference>
<name>A0A150FAZ9_9BACI</name>
<dbReference type="GO" id="GO:0006355">
    <property type="term" value="P:regulation of DNA-templated transcription"/>
    <property type="evidence" value="ECO:0007669"/>
    <property type="project" value="InterPro"/>
</dbReference>
<proteinExistence type="predicted"/>